<evidence type="ECO:0000313" key="2">
    <source>
        <dbReference type="EMBL" id="KAJ8908704.1"/>
    </source>
</evidence>
<evidence type="ECO:0000256" key="1">
    <source>
        <dbReference type="SAM" id="Phobius"/>
    </source>
</evidence>
<protein>
    <recommendedName>
        <fullName evidence="4">DUF599 domain-containing protein</fullName>
    </recommendedName>
</protein>
<dbReference type="EMBL" id="JAMWBK010000001">
    <property type="protein sequence ID" value="KAJ8908704.1"/>
    <property type="molecule type" value="Genomic_DNA"/>
</dbReference>
<sequence length="212" mass="23846">MYGHNALLRKRWTKRMLSREADALALLGVQTYRNVIMSSSFLATAVLGISSFFLSTVFSSDETEMITKISLNDPLTSVDPETGLPYISVTVKLMILFIICFVAFFFMTQSIRLHMHLGFAMKANTGDEITDVIRERTMSSAVLGQSYFAFGLRVFYLLFPSVLWLLGTMWLVIGSVFTTVGLFVFDTNHDNWGKRFSVSSHDGGLDHVLNEP</sequence>
<dbReference type="PANTHER" id="PTHR31168">
    <property type="entry name" value="OS02G0292800 PROTEIN"/>
    <property type="match status" value="1"/>
</dbReference>
<name>A0AAV8V1J4_9RHOD</name>
<keyword evidence="1" id="KW-0472">Membrane</keyword>
<feature type="transmembrane region" description="Helical" evidence="1">
    <location>
        <begin position="165"/>
        <end position="185"/>
    </location>
</feature>
<keyword evidence="3" id="KW-1185">Reference proteome</keyword>
<comment type="caution">
    <text evidence="2">The sequence shown here is derived from an EMBL/GenBank/DDBJ whole genome shotgun (WGS) entry which is preliminary data.</text>
</comment>
<feature type="transmembrane region" description="Helical" evidence="1">
    <location>
        <begin position="83"/>
        <end position="106"/>
    </location>
</feature>
<reference evidence="2 3" key="1">
    <citation type="journal article" date="2023" name="Nat. Commun.">
        <title>Origin of minicircular mitochondrial genomes in red algae.</title>
        <authorList>
            <person name="Lee Y."/>
            <person name="Cho C.H."/>
            <person name="Lee Y.M."/>
            <person name="Park S.I."/>
            <person name="Yang J.H."/>
            <person name="West J.A."/>
            <person name="Bhattacharya D."/>
            <person name="Yoon H.S."/>
        </authorList>
    </citation>
    <scope>NUCLEOTIDE SEQUENCE [LARGE SCALE GENOMIC DNA]</scope>
    <source>
        <strain evidence="2 3">CCMP1338</strain>
        <tissue evidence="2">Whole cell</tissue>
    </source>
</reference>
<organism evidence="2 3">
    <name type="scientific">Rhodosorus marinus</name>
    <dbReference type="NCBI Taxonomy" id="101924"/>
    <lineage>
        <taxon>Eukaryota</taxon>
        <taxon>Rhodophyta</taxon>
        <taxon>Stylonematophyceae</taxon>
        <taxon>Stylonematales</taxon>
        <taxon>Stylonemataceae</taxon>
        <taxon>Rhodosorus</taxon>
    </lineage>
</organism>
<evidence type="ECO:0008006" key="4">
    <source>
        <dbReference type="Google" id="ProtNLM"/>
    </source>
</evidence>
<keyword evidence="1" id="KW-1133">Transmembrane helix</keyword>
<gene>
    <name evidence="2" type="ORF">NDN08_005409</name>
</gene>
<accession>A0AAV8V1J4</accession>
<dbReference type="Proteomes" id="UP001157974">
    <property type="component" value="Unassembled WGS sequence"/>
</dbReference>
<dbReference type="AlphaFoldDB" id="A0AAV8V1J4"/>
<keyword evidence="1" id="KW-0812">Transmembrane</keyword>
<dbReference type="PANTHER" id="PTHR31168:SF1">
    <property type="entry name" value="DUF599 FAMILY PROTEIN"/>
    <property type="match status" value="1"/>
</dbReference>
<proteinExistence type="predicted"/>
<dbReference type="Pfam" id="PF04654">
    <property type="entry name" value="DUF599"/>
    <property type="match status" value="1"/>
</dbReference>
<evidence type="ECO:0000313" key="3">
    <source>
        <dbReference type="Proteomes" id="UP001157974"/>
    </source>
</evidence>
<dbReference type="InterPro" id="IPR006747">
    <property type="entry name" value="DUF599"/>
</dbReference>
<feature type="transmembrane region" description="Helical" evidence="1">
    <location>
        <begin position="141"/>
        <end position="159"/>
    </location>
</feature>